<evidence type="ECO:0000313" key="3">
    <source>
        <dbReference type="EMBL" id="HEM67403.1"/>
    </source>
</evidence>
<accession>A0A7J2U566</accession>
<keyword evidence="1" id="KW-0175">Coiled coil</keyword>
<keyword evidence="2" id="KW-1133">Transmembrane helix</keyword>
<dbReference type="AlphaFoldDB" id="A0A7J2U566"/>
<keyword evidence="2" id="KW-0812">Transmembrane</keyword>
<organism evidence="3">
    <name type="scientific">Ignisphaera aggregans</name>
    <dbReference type="NCBI Taxonomy" id="334771"/>
    <lineage>
        <taxon>Archaea</taxon>
        <taxon>Thermoproteota</taxon>
        <taxon>Thermoprotei</taxon>
        <taxon>Desulfurococcales</taxon>
        <taxon>Desulfurococcaceae</taxon>
        <taxon>Ignisphaera</taxon>
    </lineage>
</organism>
<dbReference type="EMBL" id="DSEU01000050">
    <property type="protein sequence ID" value="HEM67403.1"/>
    <property type="molecule type" value="Genomic_DNA"/>
</dbReference>
<gene>
    <name evidence="3" type="ORF">ENO26_07565</name>
</gene>
<feature type="transmembrane region" description="Helical" evidence="2">
    <location>
        <begin position="21"/>
        <end position="43"/>
    </location>
</feature>
<protein>
    <submittedName>
        <fullName evidence="3">Uncharacterized protein</fullName>
    </submittedName>
</protein>
<evidence type="ECO:0000256" key="2">
    <source>
        <dbReference type="SAM" id="Phobius"/>
    </source>
</evidence>
<proteinExistence type="predicted"/>
<keyword evidence="2" id="KW-0472">Membrane</keyword>
<sequence>MLIIIAYEVHRGWFEDYRVVKLLKFSLALIPLLVIYIFTSLYVPIASSRGVEFIELSKPVDVNALKRFIPLMTAYTYAVDRLQIPTHRMYAKDSYVYFANGRSVYNWVVEPQGFWNEVTKPPRGFMFVYGDTYPPQVEVILRDTVWGLHNARFYVLFFDTLYRQIVLRVGLYYKPIMENNIKIVYNNELLILIPVMKWDRGLLHSIPIIHGYAVIHEDGSIEFVDAKKALVDPRFRSLPVVPEVIAREWVELRRFYVGFIDFYLYRNTYTVRDIGTNPQPYLSIDKDNKIWWVFVAEPPGEAYSAKYIMYVDPSNLRPSIYIYTLPTPMIGISRVESYIKQHYPMFDWSQLVVEEPTPILINDTLYWKVTVTTKDFRGLVLVALVNAKTGTVTSIDVTKWDTQTKGNLTAGTILQLISKPTPTKTEEETKLSIEDRIKQLEQLIQQIKDMLNQLEKELNELKRQLTQK</sequence>
<name>A0A7J2U566_9CREN</name>
<comment type="caution">
    <text evidence="3">The sequence shown here is derived from an EMBL/GenBank/DDBJ whole genome shotgun (WGS) entry which is preliminary data.</text>
</comment>
<evidence type="ECO:0000256" key="1">
    <source>
        <dbReference type="SAM" id="Coils"/>
    </source>
</evidence>
<feature type="coiled-coil region" evidence="1">
    <location>
        <begin position="430"/>
        <end position="468"/>
    </location>
</feature>
<reference evidence="3" key="1">
    <citation type="journal article" date="2020" name="mSystems">
        <title>Genome- and Community-Level Interaction Insights into Carbon Utilization and Element Cycling Functions of Hydrothermarchaeota in Hydrothermal Sediment.</title>
        <authorList>
            <person name="Zhou Z."/>
            <person name="Liu Y."/>
            <person name="Xu W."/>
            <person name="Pan J."/>
            <person name="Luo Z.H."/>
            <person name="Li M."/>
        </authorList>
    </citation>
    <scope>NUCLEOTIDE SEQUENCE [LARGE SCALE GENOMIC DNA]</scope>
    <source>
        <strain evidence="3">SpSt-125</strain>
    </source>
</reference>